<keyword evidence="2" id="KW-0732">Signal</keyword>
<feature type="chain" id="PRO_5038620793" description="Lipoprotein" evidence="2">
    <location>
        <begin position="18"/>
        <end position="191"/>
    </location>
</feature>
<evidence type="ECO:0000256" key="2">
    <source>
        <dbReference type="SAM" id="SignalP"/>
    </source>
</evidence>
<dbReference type="EMBL" id="CP021748">
    <property type="protein sequence ID" value="ARX88468.1"/>
    <property type="molecule type" value="Genomic_DNA"/>
</dbReference>
<feature type="compositionally biased region" description="Basic and acidic residues" evidence="1">
    <location>
        <begin position="26"/>
        <end position="38"/>
    </location>
</feature>
<organism evidence="3 4">
    <name type="scientific">Streptomyces alboflavus</name>
    <dbReference type="NCBI Taxonomy" id="67267"/>
    <lineage>
        <taxon>Bacteria</taxon>
        <taxon>Bacillati</taxon>
        <taxon>Actinomycetota</taxon>
        <taxon>Actinomycetes</taxon>
        <taxon>Kitasatosporales</taxon>
        <taxon>Streptomycetaceae</taxon>
        <taxon>Streptomyces</taxon>
    </lineage>
</organism>
<feature type="compositionally biased region" description="Polar residues" evidence="1">
    <location>
        <begin position="44"/>
        <end position="56"/>
    </location>
</feature>
<sequence length="191" mass="20743">MHIRPALRLCLAIAATAGLLVGCADKDGSRDERGEKKPAAQPPASRSSQDTSSGRTRNWEPDDALQRAERALDAYEDDGTHPELVDTDTSYIASGLTKTYNAPGDRPYRLDITCNTDDIEELTLTLTRGDEEQPYGIGCGDPEADQFNIPPGKPFKISAEPVKDSAGLFLWRLNTIASDDVEGCEDDIKAC</sequence>
<feature type="signal peptide" evidence="2">
    <location>
        <begin position="1"/>
        <end position="17"/>
    </location>
</feature>
<dbReference type="KEGG" id="salf:SMD44_07955"/>
<accession>A0A1Z1WPV8</accession>
<dbReference type="AlphaFoldDB" id="A0A1Z1WPV8"/>
<feature type="region of interest" description="Disordered" evidence="1">
    <location>
        <begin position="26"/>
        <end position="63"/>
    </location>
</feature>
<evidence type="ECO:0008006" key="5">
    <source>
        <dbReference type="Google" id="ProtNLM"/>
    </source>
</evidence>
<keyword evidence="4" id="KW-1185">Reference proteome</keyword>
<proteinExistence type="predicted"/>
<dbReference type="PROSITE" id="PS51257">
    <property type="entry name" value="PROKAR_LIPOPROTEIN"/>
    <property type="match status" value="1"/>
</dbReference>
<dbReference type="OrthoDB" id="4255836at2"/>
<protein>
    <recommendedName>
        <fullName evidence="5">Lipoprotein</fullName>
    </recommendedName>
</protein>
<dbReference type="Proteomes" id="UP000195880">
    <property type="component" value="Chromosome"/>
</dbReference>
<reference evidence="3 4" key="1">
    <citation type="submission" date="2017-05" db="EMBL/GenBank/DDBJ databases">
        <title>Streptomyces alboflavus Genome sequencing and assembly.</title>
        <authorList>
            <person name="Wang Y."/>
            <person name="Du B."/>
            <person name="Ding Y."/>
            <person name="Liu H."/>
            <person name="Hou Q."/>
            <person name="Liu K."/>
            <person name="Wang C."/>
            <person name="Yao L."/>
        </authorList>
    </citation>
    <scope>NUCLEOTIDE SEQUENCE [LARGE SCALE GENOMIC DNA]</scope>
    <source>
        <strain evidence="3 4">MDJK44</strain>
    </source>
</reference>
<gene>
    <name evidence="3" type="ORF">SMD44_07955</name>
</gene>
<evidence type="ECO:0000313" key="4">
    <source>
        <dbReference type="Proteomes" id="UP000195880"/>
    </source>
</evidence>
<dbReference type="RefSeq" id="WP_087886895.1">
    <property type="nucleotide sequence ID" value="NZ_CP021748.1"/>
</dbReference>
<evidence type="ECO:0000256" key="1">
    <source>
        <dbReference type="SAM" id="MobiDB-lite"/>
    </source>
</evidence>
<name>A0A1Z1WPV8_9ACTN</name>
<evidence type="ECO:0000313" key="3">
    <source>
        <dbReference type="EMBL" id="ARX88468.1"/>
    </source>
</evidence>